<organism evidence="9 10">
    <name type="scientific">Salmonirosea aquatica</name>
    <dbReference type="NCBI Taxonomy" id="2654236"/>
    <lineage>
        <taxon>Bacteria</taxon>
        <taxon>Pseudomonadati</taxon>
        <taxon>Bacteroidota</taxon>
        <taxon>Cytophagia</taxon>
        <taxon>Cytophagales</taxon>
        <taxon>Spirosomataceae</taxon>
        <taxon>Salmonirosea</taxon>
    </lineage>
</organism>
<dbReference type="InterPro" id="IPR004358">
    <property type="entry name" value="Sig_transdc_His_kin-like_C"/>
</dbReference>
<evidence type="ECO:0000256" key="2">
    <source>
        <dbReference type="ARBA" id="ARBA00012438"/>
    </source>
</evidence>
<dbReference type="Gene3D" id="1.10.287.130">
    <property type="match status" value="1"/>
</dbReference>
<dbReference type="InterPro" id="IPR052162">
    <property type="entry name" value="Sensor_kinase/Photoreceptor"/>
</dbReference>
<evidence type="ECO:0000313" key="10">
    <source>
        <dbReference type="Proteomes" id="UP000479293"/>
    </source>
</evidence>
<dbReference type="PRINTS" id="PR00344">
    <property type="entry name" value="BCTRLSENSOR"/>
</dbReference>
<accession>A0A7C9FRI6</accession>
<dbReference type="SUPFAM" id="SSF55785">
    <property type="entry name" value="PYP-like sensor domain (PAS domain)"/>
    <property type="match status" value="1"/>
</dbReference>
<dbReference type="Pfam" id="PF02518">
    <property type="entry name" value="HATPase_c"/>
    <property type="match status" value="1"/>
</dbReference>
<keyword evidence="10" id="KW-1185">Reference proteome</keyword>
<dbReference type="PANTHER" id="PTHR43304">
    <property type="entry name" value="PHYTOCHROME-LIKE PROTEIN CPH1"/>
    <property type="match status" value="1"/>
</dbReference>
<evidence type="ECO:0000256" key="5">
    <source>
        <dbReference type="ARBA" id="ARBA00022777"/>
    </source>
</evidence>
<gene>
    <name evidence="9" type="ORF">GBK04_08865</name>
</gene>
<dbReference type="PROSITE" id="PS50109">
    <property type="entry name" value="HIS_KIN"/>
    <property type="match status" value="1"/>
</dbReference>
<evidence type="ECO:0000313" key="9">
    <source>
        <dbReference type="EMBL" id="MPR33472.1"/>
    </source>
</evidence>
<dbReference type="PROSITE" id="PS50112">
    <property type="entry name" value="PAS"/>
    <property type="match status" value="1"/>
</dbReference>
<comment type="caution">
    <text evidence="9">The sequence shown here is derived from an EMBL/GenBank/DDBJ whole genome shotgun (WGS) entry which is preliminary data.</text>
</comment>
<evidence type="ECO:0000256" key="4">
    <source>
        <dbReference type="ARBA" id="ARBA00022679"/>
    </source>
</evidence>
<proteinExistence type="predicted"/>
<dbReference type="SMART" id="SM00091">
    <property type="entry name" value="PAS"/>
    <property type="match status" value="1"/>
</dbReference>
<dbReference type="PANTHER" id="PTHR43304:SF1">
    <property type="entry name" value="PAC DOMAIN-CONTAINING PROTEIN"/>
    <property type="match status" value="1"/>
</dbReference>
<sequence length="430" mass="48453">MNTFKTYEQLVKENEDLREQLEEAAETIDAIRTGQVDAIVVKGPNEEHQLYTLKTADQNYRVFIEKMNEGAVTLNEQGLIVYCNTMFASVVGLPLSKIIGLHFELLIPADCLETYRNIFKRGWSEDCKTEISILNGTTRVPCQLSVTTLLLDEGSALSVIITDLTFQKEIQHLLKQNNRKLEIINAELETSNHDLQQFASVASHDLQEPLRKILIFSTLLRDKHKHEFSTESATYLDKIIASSERMRSMIVDILGYSRLSTNVSPFTLTNLREVVNEVIEDYEILIKEKKATILVQNLPEIEANRGQMKQVFQNLISNSIKFSKPNNAPVITITGGGPDHNQPSPESTPQTPTCCITISDNGIGFNDQYRDKIFSLFERLNTKDKYEGSGIGLAITKKIIDKHNGTIRATSQEGQGSQFMITLPLRQKSA</sequence>
<dbReference type="Gene3D" id="3.30.565.10">
    <property type="entry name" value="Histidine kinase-like ATPase, C-terminal domain"/>
    <property type="match status" value="1"/>
</dbReference>
<dbReference type="SMART" id="SM00387">
    <property type="entry name" value="HATPase_c"/>
    <property type="match status" value="1"/>
</dbReference>
<name>A0A7C9FRI6_9BACT</name>
<dbReference type="RefSeq" id="WP_152758746.1">
    <property type="nucleotide sequence ID" value="NZ_WHLY01000002.1"/>
</dbReference>
<feature type="domain" description="Histidine kinase" evidence="7">
    <location>
        <begin position="201"/>
        <end position="427"/>
    </location>
</feature>
<dbReference type="InterPro" id="IPR035965">
    <property type="entry name" value="PAS-like_dom_sf"/>
</dbReference>
<dbReference type="InterPro" id="IPR005467">
    <property type="entry name" value="His_kinase_dom"/>
</dbReference>
<feature type="domain" description="PAS" evidence="8">
    <location>
        <begin position="56"/>
        <end position="110"/>
    </location>
</feature>
<dbReference type="InterPro" id="IPR036890">
    <property type="entry name" value="HATPase_C_sf"/>
</dbReference>
<dbReference type="Pfam" id="PF13426">
    <property type="entry name" value="PAS_9"/>
    <property type="match status" value="1"/>
</dbReference>
<dbReference type="InterPro" id="IPR003594">
    <property type="entry name" value="HATPase_dom"/>
</dbReference>
<comment type="catalytic activity">
    <reaction evidence="1">
        <text>ATP + protein L-histidine = ADP + protein N-phospho-L-histidine.</text>
        <dbReference type="EC" id="2.7.13.3"/>
    </reaction>
</comment>
<evidence type="ECO:0000256" key="3">
    <source>
        <dbReference type="ARBA" id="ARBA00022553"/>
    </source>
</evidence>
<dbReference type="InterPro" id="IPR003661">
    <property type="entry name" value="HisK_dim/P_dom"/>
</dbReference>
<reference evidence="9 10" key="1">
    <citation type="submission" date="2019-10" db="EMBL/GenBank/DDBJ databases">
        <title>Draft Genome Sequence of Cytophagaceae sp. SJW1-29.</title>
        <authorList>
            <person name="Choi A."/>
        </authorList>
    </citation>
    <scope>NUCLEOTIDE SEQUENCE [LARGE SCALE GENOMIC DNA]</scope>
    <source>
        <strain evidence="9 10">SJW1-29</strain>
    </source>
</reference>
<dbReference type="FunFam" id="3.30.565.10:FF:000006">
    <property type="entry name" value="Sensor histidine kinase WalK"/>
    <property type="match status" value="1"/>
</dbReference>
<dbReference type="Gene3D" id="3.30.450.20">
    <property type="entry name" value="PAS domain"/>
    <property type="match status" value="1"/>
</dbReference>
<keyword evidence="4" id="KW-0808">Transferase</keyword>
<dbReference type="EC" id="2.7.13.3" evidence="2"/>
<dbReference type="Pfam" id="PF00512">
    <property type="entry name" value="HisKA"/>
    <property type="match status" value="1"/>
</dbReference>
<evidence type="ECO:0000256" key="1">
    <source>
        <dbReference type="ARBA" id="ARBA00000085"/>
    </source>
</evidence>
<dbReference type="InterPro" id="IPR036097">
    <property type="entry name" value="HisK_dim/P_sf"/>
</dbReference>
<keyword evidence="5" id="KW-0418">Kinase</keyword>
<evidence type="ECO:0000259" key="8">
    <source>
        <dbReference type="PROSITE" id="PS50112"/>
    </source>
</evidence>
<dbReference type="SMART" id="SM00388">
    <property type="entry name" value="HisKA"/>
    <property type="match status" value="1"/>
</dbReference>
<evidence type="ECO:0000259" key="7">
    <source>
        <dbReference type="PROSITE" id="PS50109"/>
    </source>
</evidence>
<evidence type="ECO:0000256" key="6">
    <source>
        <dbReference type="SAM" id="Coils"/>
    </source>
</evidence>
<keyword evidence="3" id="KW-0597">Phosphoprotein</keyword>
<dbReference type="EMBL" id="WHLY01000002">
    <property type="protein sequence ID" value="MPR33472.1"/>
    <property type="molecule type" value="Genomic_DNA"/>
</dbReference>
<dbReference type="AlphaFoldDB" id="A0A7C9FRI6"/>
<feature type="coiled-coil region" evidence="6">
    <location>
        <begin position="4"/>
        <end position="34"/>
    </location>
</feature>
<dbReference type="NCBIfam" id="TIGR00229">
    <property type="entry name" value="sensory_box"/>
    <property type="match status" value="1"/>
</dbReference>
<dbReference type="Proteomes" id="UP000479293">
    <property type="component" value="Unassembled WGS sequence"/>
</dbReference>
<dbReference type="CDD" id="cd00082">
    <property type="entry name" value="HisKA"/>
    <property type="match status" value="1"/>
</dbReference>
<dbReference type="CDD" id="cd00130">
    <property type="entry name" value="PAS"/>
    <property type="match status" value="1"/>
</dbReference>
<dbReference type="SUPFAM" id="SSF55874">
    <property type="entry name" value="ATPase domain of HSP90 chaperone/DNA topoisomerase II/histidine kinase"/>
    <property type="match status" value="1"/>
</dbReference>
<dbReference type="SUPFAM" id="SSF47384">
    <property type="entry name" value="Homodimeric domain of signal transducing histidine kinase"/>
    <property type="match status" value="1"/>
</dbReference>
<protein>
    <recommendedName>
        <fullName evidence="2">histidine kinase</fullName>
        <ecNumber evidence="2">2.7.13.3</ecNumber>
    </recommendedName>
</protein>
<dbReference type="InterPro" id="IPR000014">
    <property type="entry name" value="PAS"/>
</dbReference>
<keyword evidence="6" id="KW-0175">Coiled coil</keyword>
<dbReference type="GO" id="GO:0000155">
    <property type="term" value="F:phosphorelay sensor kinase activity"/>
    <property type="evidence" value="ECO:0007669"/>
    <property type="project" value="InterPro"/>
</dbReference>